<proteinExistence type="predicted"/>
<evidence type="ECO:0000313" key="8">
    <source>
        <dbReference type="Proteomes" id="UP000595847"/>
    </source>
</evidence>
<evidence type="ECO:0000313" key="6">
    <source>
        <dbReference type="EMBL" id="QUO40458.1"/>
    </source>
</evidence>
<dbReference type="GO" id="GO:0004803">
    <property type="term" value="F:transposase activity"/>
    <property type="evidence" value="ECO:0007669"/>
    <property type="project" value="InterPro"/>
</dbReference>
<protein>
    <submittedName>
        <fullName evidence="5">Transposase</fullName>
    </submittedName>
</protein>
<accession>A0A7T5EJS1</accession>
<evidence type="ECO:0000313" key="4">
    <source>
        <dbReference type="EMBL" id="QQE73377.1"/>
    </source>
</evidence>
<evidence type="ECO:0000313" key="5">
    <source>
        <dbReference type="EMBL" id="QQE73911.1"/>
    </source>
</evidence>
<dbReference type="EMBL" id="CP073708">
    <property type="protein sequence ID" value="QUO41986.1"/>
    <property type="molecule type" value="Genomic_DNA"/>
</dbReference>
<dbReference type="GO" id="GO:0003677">
    <property type="term" value="F:DNA binding"/>
    <property type="evidence" value="ECO:0007669"/>
    <property type="project" value="InterPro"/>
</dbReference>
<dbReference type="Proteomes" id="UP000595847">
    <property type="component" value="Chromosome"/>
</dbReference>
<dbReference type="PANTHER" id="PTHR37023:SF1">
    <property type="entry name" value="ISSOD25 TRANSPOSASE TNPA_ISSOD25"/>
    <property type="match status" value="1"/>
</dbReference>
<sequence>METNILKQIFMEHWQPFVKKYDKRIRPSVLKEVEKFLNCGDPKKGFKLLVCEGCHKTKRIPFRCKGRFCTTCSCGETEEWSRIMSEEVLQVNHRHVIFTIDEGLRDIFRRHRAMLKEFMDEAVRVVQKWFEEKLKVTPGIIAGLHTFGSRLNFNPHVHMLVTMGGMKKNGEWKTYDYIPFEMLRKQWQTVVLKLIRRSLNAKDLKQVQPLLQKAYSANGEGFYVHAPKQKGNVKVQIGYIGRYFRRPAIGLNRIEQYDGNTVTFRYHDKTNGQEKRETVSVEEFIGRLISHIPDGQFKMIRHYGIYARRSKKIAKQKISIWQQEMQRKIVQIKRYLTRRKWNQRIKDQTGKDPLVCSRCQCYYEYKGEVCLKDGTLVIKHALCRQSRACLEGMIEDLTGVKKEKGKEKSQSTPGKFPKETREERGRQICLFNVS</sequence>
<reference evidence="5 8" key="1">
    <citation type="submission" date="2020-12" db="EMBL/GenBank/DDBJ databases">
        <title>strain FJAT-54423T represents a novel species of the genus Brevibacillus.</title>
        <authorList>
            <person name="Tang R."/>
        </authorList>
    </citation>
    <scope>NUCLEOTIDE SEQUENCE [LARGE SCALE GENOMIC DNA]</scope>
    <source>
        <strain evidence="5 8">FJAT-54423</strain>
    </source>
</reference>
<dbReference type="GO" id="GO:0006313">
    <property type="term" value="P:DNA transposition"/>
    <property type="evidence" value="ECO:0007669"/>
    <property type="project" value="InterPro"/>
</dbReference>
<keyword evidence="9" id="KW-1185">Reference proteome</keyword>
<evidence type="ECO:0000259" key="2">
    <source>
        <dbReference type="Pfam" id="PF04986"/>
    </source>
</evidence>
<dbReference type="PANTHER" id="PTHR37023">
    <property type="entry name" value="TRANSPOSASE"/>
    <property type="match status" value="1"/>
</dbReference>
<dbReference type="InterPro" id="IPR007069">
    <property type="entry name" value="Transposase_32"/>
</dbReference>
<dbReference type="EMBL" id="CP066308">
    <property type="protein sequence ID" value="QQE73911.1"/>
    <property type="molecule type" value="Genomic_DNA"/>
</dbReference>
<evidence type="ECO:0000259" key="3">
    <source>
        <dbReference type="Pfam" id="PF14319"/>
    </source>
</evidence>
<gene>
    <name evidence="4" type="ORF">JD108_15915</name>
    <name evidence="5" type="ORF">JD108_18935</name>
    <name evidence="7" type="ORF">KDJ56_02670</name>
    <name evidence="6" type="ORF">KDJ56_15860</name>
</gene>
<dbReference type="Proteomes" id="UP000677234">
    <property type="component" value="Chromosome"/>
</dbReference>
<dbReference type="KEGG" id="bcop:JD108_15915"/>
<feature type="region of interest" description="Disordered" evidence="1">
    <location>
        <begin position="401"/>
        <end position="423"/>
    </location>
</feature>
<dbReference type="InterPro" id="IPR026889">
    <property type="entry name" value="Zn_Tnp"/>
</dbReference>
<dbReference type="Pfam" id="PF14319">
    <property type="entry name" value="Zn_Tnp_IS91"/>
    <property type="match status" value="1"/>
</dbReference>
<evidence type="ECO:0000313" key="7">
    <source>
        <dbReference type="EMBL" id="QUO41986.1"/>
    </source>
</evidence>
<dbReference type="EMBL" id="CP073708">
    <property type="protein sequence ID" value="QUO40458.1"/>
    <property type="molecule type" value="Genomic_DNA"/>
</dbReference>
<evidence type="ECO:0000313" key="9">
    <source>
        <dbReference type="Proteomes" id="UP000677234"/>
    </source>
</evidence>
<feature type="domain" description="Transposase zinc-binding" evidence="3">
    <location>
        <begin position="9"/>
        <end position="100"/>
    </location>
</feature>
<feature type="domain" description="Transposase IS801/IS1294" evidence="2">
    <location>
        <begin position="139"/>
        <end position="310"/>
    </location>
</feature>
<evidence type="ECO:0000256" key="1">
    <source>
        <dbReference type="SAM" id="MobiDB-lite"/>
    </source>
</evidence>
<organism evidence="5 8">
    <name type="scientific">Brevibacillus composti</name>
    <dbReference type="NCBI Taxonomy" id="2796470"/>
    <lineage>
        <taxon>Bacteria</taxon>
        <taxon>Bacillati</taxon>
        <taxon>Bacillota</taxon>
        <taxon>Bacilli</taxon>
        <taxon>Bacillales</taxon>
        <taxon>Paenibacillaceae</taxon>
        <taxon>Brevibacillus</taxon>
    </lineage>
</organism>
<dbReference type="KEGG" id="bcop:JD108_18935"/>
<dbReference type="AlphaFoldDB" id="A0A7T5EJS1"/>
<dbReference type="RefSeq" id="WP_198827003.1">
    <property type="nucleotide sequence ID" value="NZ_CP066308.1"/>
</dbReference>
<dbReference type="Pfam" id="PF04986">
    <property type="entry name" value="Y2_Tnp"/>
    <property type="match status" value="1"/>
</dbReference>
<reference evidence="6" key="2">
    <citation type="submission" date="2021-04" db="EMBL/GenBank/DDBJ databases">
        <title>Brevibacillus composti FJAT-54423, complete genome.</title>
        <authorList>
            <person name="Tang R."/>
        </authorList>
    </citation>
    <scope>NUCLEOTIDE SEQUENCE</scope>
    <source>
        <strain evidence="6">FJAT-54424</strain>
    </source>
</reference>
<name>A0A7T5EJS1_9BACL</name>
<dbReference type="EMBL" id="CP066308">
    <property type="protein sequence ID" value="QQE73377.1"/>
    <property type="molecule type" value="Genomic_DNA"/>
</dbReference>